<protein>
    <submittedName>
        <fullName evidence="13">HERV-K_7p22.1 provirus ancestral Pol protein</fullName>
    </submittedName>
</protein>
<keyword evidence="1" id="KW-0808">Transferase</keyword>
<dbReference type="Gene3D" id="2.30.30.10">
    <property type="entry name" value="Integrase, C-terminal domain superfamily, retroviral"/>
    <property type="match status" value="1"/>
</dbReference>
<dbReference type="GO" id="GO:0004519">
    <property type="term" value="F:endonuclease activity"/>
    <property type="evidence" value="ECO:0007669"/>
    <property type="project" value="UniProtKB-KW"/>
</dbReference>
<dbReference type="STRING" id="10029.G3H3F4"/>
<evidence type="ECO:0000256" key="8">
    <source>
        <dbReference type="ARBA" id="ARBA00022918"/>
    </source>
</evidence>
<dbReference type="InterPro" id="IPR001584">
    <property type="entry name" value="Integrase_cat-core"/>
</dbReference>
<evidence type="ECO:0000256" key="7">
    <source>
        <dbReference type="ARBA" id="ARBA00022908"/>
    </source>
</evidence>
<dbReference type="GO" id="GO:0035613">
    <property type="term" value="F:RNA stem-loop binding"/>
    <property type="evidence" value="ECO:0007669"/>
    <property type="project" value="TreeGrafter"/>
</dbReference>
<keyword evidence="2" id="KW-0548">Nucleotidyltransferase</keyword>
<dbReference type="InParanoid" id="G3H3F4"/>
<keyword evidence="4" id="KW-0479">Metal-binding</keyword>
<evidence type="ECO:0000313" key="14">
    <source>
        <dbReference type="Proteomes" id="UP000001075"/>
    </source>
</evidence>
<dbReference type="PROSITE" id="PS50994">
    <property type="entry name" value="INTEGRASE"/>
    <property type="match status" value="1"/>
</dbReference>
<dbReference type="GO" id="GO:0003677">
    <property type="term" value="F:DNA binding"/>
    <property type="evidence" value="ECO:0007669"/>
    <property type="project" value="UniProtKB-KW"/>
</dbReference>
<dbReference type="Gene3D" id="3.30.420.10">
    <property type="entry name" value="Ribonuclease H-like superfamily/Ribonuclease H"/>
    <property type="match status" value="1"/>
</dbReference>
<proteinExistence type="predicted"/>
<dbReference type="AlphaFoldDB" id="G3H3F4"/>
<name>G3H3F4_CRIGR</name>
<dbReference type="InterPro" id="IPR036862">
    <property type="entry name" value="Integrase_C_dom_sf_retrovir"/>
</dbReference>
<reference evidence="14" key="1">
    <citation type="journal article" date="2011" name="Nat. Biotechnol.">
        <title>The genomic sequence of the Chinese hamster ovary (CHO)-K1 cell line.</title>
        <authorList>
            <person name="Xu X."/>
            <person name="Nagarajan H."/>
            <person name="Lewis N.E."/>
            <person name="Pan S."/>
            <person name="Cai Z."/>
            <person name="Liu X."/>
            <person name="Chen W."/>
            <person name="Xie M."/>
            <person name="Wang W."/>
            <person name="Hammond S."/>
            <person name="Andersen M.R."/>
            <person name="Neff N."/>
            <person name="Passarelli B."/>
            <person name="Koh W."/>
            <person name="Fan H.C."/>
            <person name="Wang J."/>
            <person name="Gui Y."/>
            <person name="Lee K.H."/>
            <person name="Betenbaugh M.J."/>
            <person name="Quake S.R."/>
            <person name="Famili I."/>
            <person name="Palsson B.O."/>
            <person name="Wang J."/>
        </authorList>
    </citation>
    <scope>NUCLEOTIDE SEQUENCE [LARGE SCALE GENOMIC DNA]</scope>
    <source>
        <strain evidence="14">CHO K1 cell line</strain>
    </source>
</reference>
<evidence type="ECO:0000256" key="3">
    <source>
        <dbReference type="ARBA" id="ARBA00022722"/>
    </source>
</evidence>
<keyword evidence="3" id="KW-0540">Nuclease</keyword>
<dbReference type="GO" id="GO:0016787">
    <property type="term" value="F:hydrolase activity"/>
    <property type="evidence" value="ECO:0007669"/>
    <property type="project" value="UniProtKB-KW"/>
</dbReference>
<dbReference type="Proteomes" id="UP000001075">
    <property type="component" value="Unassembled WGS sequence"/>
</dbReference>
<evidence type="ECO:0000256" key="6">
    <source>
        <dbReference type="ARBA" id="ARBA00022801"/>
    </source>
</evidence>
<evidence type="ECO:0000256" key="5">
    <source>
        <dbReference type="ARBA" id="ARBA00022759"/>
    </source>
</evidence>
<dbReference type="GO" id="GO:0015074">
    <property type="term" value="P:DNA integration"/>
    <property type="evidence" value="ECO:0007669"/>
    <property type="project" value="UniProtKB-KW"/>
</dbReference>
<evidence type="ECO:0000256" key="10">
    <source>
        <dbReference type="PROSITE-ProRule" id="PRU00506"/>
    </source>
</evidence>
<dbReference type="PANTHER" id="PTHR41694:SF3">
    <property type="entry name" value="RNA-DIRECTED DNA POLYMERASE-RELATED"/>
    <property type="match status" value="1"/>
</dbReference>
<dbReference type="SUPFAM" id="SSF53098">
    <property type="entry name" value="Ribonuclease H-like"/>
    <property type="match status" value="1"/>
</dbReference>
<accession>G3H3F4</accession>
<evidence type="ECO:0000256" key="4">
    <source>
        <dbReference type="ARBA" id="ARBA00022723"/>
    </source>
</evidence>
<dbReference type="InterPro" id="IPR001037">
    <property type="entry name" value="Integrase_C_retrovir"/>
</dbReference>
<keyword evidence="7" id="KW-0229">DNA integration</keyword>
<evidence type="ECO:0000259" key="11">
    <source>
        <dbReference type="PROSITE" id="PS50994"/>
    </source>
</evidence>
<dbReference type="InterPro" id="IPR036397">
    <property type="entry name" value="RNaseH_sf"/>
</dbReference>
<keyword evidence="9" id="KW-0238">DNA-binding</keyword>
<evidence type="ECO:0000313" key="13">
    <source>
        <dbReference type="EMBL" id="EGV97888.1"/>
    </source>
</evidence>
<evidence type="ECO:0000256" key="1">
    <source>
        <dbReference type="ARBA" id="ARBA00022679"/>
    </source>
</evidence>
<feature type="domain" description="Integrase-type" evidence="12">
    <location>
        <begin position="93"/>
        <end position="137"/>
    </location>
</feature>
<dbReference type="GO" id="GO:0046872">
    <property type="term" value="F:metal ion binding"/>
    <property type="evidence" value="ECO:0007669"/>
    <property type="project" value="UniProtKB-KW"/>
</dbReference>
<keyword evidence="8" id="KW-0695">RNA-directed DNA polymerase</keyword>
<organism evidence="13 14">
    <name type="scientific">Cricetulus griseus</name>
    <name type="common">Chinese hamster</name>
    <name type="synonym">Cricetulus barabensis griseus</name>
    <dbReference type="NCBI Taxonomy" id="10029"/>
    <lineage>
        <taxon>Eukaryota</taxon>
        <taxon>Metazoa</taxon>
        <taxon>Chordata</taxon>
        <taxon>Craniata</taxon>
        <taxon>Vertebrata</taxon>
        <taxon>Euteleostomi</taxon>
        <taxon>Mammalia</taxon>
        <taxon>Eutheria</taxon>
        <taxon>Euarchontoglires</taxon>
        <taxon>Glires</taxon>
        <taxon>Rodentia</taxon>
        <taxon>Myomorpha</taxon>
        <taxon>Muroidea</taxon>
        <taxon>Cricetidae</taxon>
        <taxon>Cricetinae</taxon>
        <taxon>Cricetulus</taxon>
    </lineage>
</organism>
<gene>
    <name evidence="13" type="ORF">I79_004770</name>
</gene>
<keyword evidence="5" id="KW-0255">Endonuclease</keyword>
<evidence type="ECO:0000259" key="12">
    <source>
        <dbReference type="PROSITE" id="PS51027"/>
    </source>
</evidence>
<dbReference type="Pfam" id="PF00552">
    <property type="entry name" value="IN_DBD_C"/>
    <property type="match status" value="1"/>
</dbReference>
<dbReference type="EMBL" id="JH000126">
    <property type="protein sequence ID" value="EGV97888.1"/>
    <property type="molecule type" value="Genomic_DNA"/>
</dbReference>
<evidence type="ECO:0000256" key="9">
    <source>
        <dbReference type="ARBA" id="ARBA00023125"/>
    </source>
</evidence>
<dbReference type="PANTHER" id="PTHR41694">
    <property type="entry name" value="ENDOGENOUS RETROVIRUS GROUP K MEMBER POL PROTEIN"/>
    <property type="match status" value="1"/>
</dbReference>
<evidence type="ECO:0000256" key="2">
    <source>
        <dbReference type="ARBA" id="ARBA00022695"/>
    </source>
</evidence>
<dbReference type="PROSITE" id="PS51027">
    <property type="entry name" value="INTEGRASE_DBD"/>
    <property type="match status" value="1"/>
</dbReference>
<feature type="DNA-binding region" description="Integrase-type" evidence="10">
    <location>
        <begin position="93"/>
        <end position="137"/>
    </location>
</feature>
<sequence length="137" mass="15839">MLQQMSPTYWKFFKYCNIKHVTGIPHNPTGQTVVERSNRTLKEVLHKQVGGTKTPKHRLHNALLTLNFLNANEKGQTAEERHWTMEKTAELNQPVYFKDVLTSVWKPGHVLSWGRGFAFVSTGEEKLWIPSKLIKIL</sequence>
<dbReference type="GO" id="GO:0003964">
    <property type="term" value="F:RNA-directed DNA polymerase activity"/>
    <property type="evidence" value="ECO:0007669"/>
    <property type="project" value="UniProtKB-KW"/>
</dbReference>
<dbReference type="InterPro" id="IPR012337">
    <property type="entry name" value="RNaseH-like_sf"/>
</dbReference>
<keyword evidence="6" id="KW-0378">Hydrolase</keyword>
<feature type="domain" description="Integrase catalytic" evidence="11">
    <location>
        <begin position="1"/>
        <end position="86"/>
    </location>
</feature>
<dbReference type="SUPFAM" id="SSF50122">
    <property type="entry name" value="DNA-binding domain of retroviral integrase"/>
    <property type="match status" value="1"/>
</dbReference>